<accession>S6AKS8</accession>
<dbReference type="RefSeq" id="WP_016493427.1">
    <property type="nucleotide sequence ID" value="NC_021499.1"/>
</dbReference>
<proteinExistence type="predicted"/>
<dbReference type="PANTHER" id="PTHR38657">
    <property type="entry name" value="SLR1343 PROTEIN"/>
    <property type="match status" value="1"/>
</dbReference>
<evidence type="ECO:0000313" key="3">
    <source>
        <dbReference type="Proteomes" id="UP000015503"/>
    </source>
</evidence>
<evidence type="ECO:0000313" key="2">
    <source>
        <dbReference type="EMBL" id="BAN49285.1"/>
    </source>
</evidence>
<sequence>MNPEALEGTADRLLQPDPATGRAPAPARRIGLVLGDQLSFDLSLFDALDPGQDAVLMAEVEAEARYVAHHPQKIALIFSAMRHFADALRQRGWRVIYVRLDDAGNSGSLPGELQRWMAILAAREAHITECGEWRLEQALKDCGLSLTWHPDRRFLCSREAFARWAGDRAHLRMEHFYRGMRKRTGLLLEADGSPLGGTWNLDAENRKTLPRGLRGPFPPRFDIDATTREVLALVRSRFSDHYGRLDAFDYPVTHVAAQQLWQHFLDFSLAAFGDYQDAMASGEPFLFHARISAALNIGLLDVRQLCADVAAAYRRKRVPLNAAEGFIRQLIGWREYVRGIYWLRMPEYAELNAFGNQRPLPEFYWTGATDMRCMAQTIGQTLELGYAHHIQRLMVTGNFALLAGIAPKAICEWYLAVYLDAFDWVELPNTLGMVMHADGGYLGSKPYCASGRYIQRMSDYCAQCRYRVGEATGLQACPFNALYWHFLMRHRERLGGNPRLALVYRNLLNMDEARRQALWLRGEELLARLDAGEAL</sequence>
<dbReference type="HOGENOM" id="CLU_031632_1_0_6"/>
<dbReference type="InterPro" id="IPR036134">
    <property type="entry name" value="Crypto/Photolyase_FAD-like_sf"/>
</dbReference>
<dbReference type="Gene3D" id="3.40.50.620">
    <property type="entry name" value="HUPs"/>
    <property type="match status" value="1"/>
</dbReference>
<evidence type="ECO:0008006" key="4">
    <source>
        <dbReference type="Google" id="ProtNLM"/>
    </source>
</evidence>
<dbReference type="KEGG" id="pre:PCA10_35530"/>
<keyword evidence="3" id="KW-1185">Reference proteome</keyword>
<dbReference type="SUPFAM" id="SSF48173">
    <property type="entry name" value="Cryptochrome/photolyase FAD-binding domain"/>
    <property type="match status" value="1"/>
</dbReference>
<dbReference type="Gene3D" id="1.10.10.1710">
    <property type="entry name" value="Deoxyribodipyrimidine photolyase-related"/>
    <property type="match status" value="1"/>
</dbReference>
<dbReference type="Gene3D" id="1.25.40.80">
    <property type="match status" value="1"/>
</dbReference>
<dbReference type="PATRIC" id="fig|1245471.3.peg.3591"/>
<dbReference type="Gene3D" id="1.10.579.10">
    <property type="entry name" value="DNA Cyclobutane Dipyrimidine Photolyase, subunit A, domain 3"/>
    <property type="match status" value="1"/>
</dbReference>
<dbReference type="OrthoDB" id="5288100at2"/>
<dbReference type="STRING" id="1245471.PCA10_35530"/>
<dbReference type="AlphaFoldDB" id="S6AKS8"/>
<dbReference type="Pfam" id="PF04244">
    <property type="entry name" value="DPRP"/>
    <property type="match status" value="1"/>
</dbReference>
<dbReference type="eggNOG" id="COG3046">
    <property type="taxonomic scope" value="Bacteria"/>
</dbReference>
<evidence type="ECO:0000256" key="1">
    <source>
        <dbReference type="SAM" id="MobiDB-lite"/>
    </source>
</evidence>
<dbReference type="InterPro" id="IPR007357">
    <property type="entry name" value="PhrB-like"/>
</dbReference>
<dbReference type="PANTHER" id="PTHR38657:SF1">
    <property type="entry name" value="SLR1343 PROTEIN"/>
    <property type="match status" value="1"/>
</dbReference>
<dbReference type="InterPro" id="IPR052551">
    <property type="entry name" value="UV-DNA_repair_photolyase"/>
</dbReference>
<organism evidence="2 3">
    <name type="scientific">Metapseudomonas resinovorans NBRC 106553</name>
    <dbReference type="NCBI Taxonomy" id="1245471"/>
    <lineage>
        <taxon>Bacteria</taxon>
        <taxon>Pseudomonadati</taxon>
        <taxon>Pseudomonadota</taxon>
        <taxon>Gammaproteobacteria</taxon>
        <taxon>Pseudomonadales</taxon>
        <taxon>Pseudomonadaceae</taxon>
        <taxon>Metapseudomonas</taxon>
    </lineage>
</organism>
<dbReference type="InterPro" id="IPR014729">
    <property type="entry name" value="Rossmann-like_a/b/a_fold"/>
</dbReference>
<dbReference type="EMBL" id="AP013068">
    <property type="protein sequence ID" value="BAN49285.1"/>
    <property type="molecule type" value="Genomic_DNA"/>
</dbReference>
<feature type="compositionally biased region" description="Low complexity" evidence="1">
    <location>
        <begin position="16"/>
        <end position="25"/>
    </location>
</feature>
<reference evidence="2 3" key="1">
    <citation type="journal article" date="2013" name="Genome Announc.">
        <title>Complete Genome Sequence of the Carbazole Degrader Pseudomonas resinovorans Strain CA10 (NBRC 106553).</title>
        <authorList>
            <person name="Shintani M."/>
            <person name="Hosoyama A."/>
            <person name="Ohji S."/>
            <person name="Tsuchikane K."/>
            <person name="Takarada H."/>
            <person name="Yamazoe A."/>
            <person name="Fujita N."/>
            <person name="Nojiri H."/>
        </authorList>
    </citation>
    <scope>NUCLEOTIDE SEQUENCE [LARGE SCALE GENOMIC DNA]</scope>
    <source>
        <strain evidence="2 3">NBRC 106553</strain>
    </source>
</reference>
<dbReference type="Proteomes" id="UP000015503">
    <property type="component" value="Chromosome"/>
</dbReference>
<feature type="region of interest" description="Disordered" evidence="1">
    <location>
        <begin position="1"/>
        <end position="25"/>
    </location>
</feature>
<name>S6AKS8_METRE</name>
<protein>
    <recommendedName>
        <fullName evidence="4">Deoxyribodipyrimidine photolyase-related protein</fullName>
    </recommendedName>
</protein>
<gene>
    <name evidence="2" type="ORF">PCA10_35530</name>
</gene>